<dbReference type="Proteomes" id="UP001144471">
    <property type="component" value="Unassembled WGS sequence"/>
</dbReference>
<dbReference type="PANTHER" id="PTHR38776:SF1">
    <property type="entry name" value="MLTA-INTERACTING PROTEIN-RELATED"/>
    <property type="match status" value="1"/>
</dbReference>
<keyword evidence="3 6" id="KW-0732">Signal</keyword>
<evidence type="ECO:0000256" key="6">
    <source>
        <dbReference type="SAM" id="SignalP"/>
    </source>
</evidence>
<feature type="signal peptide" evidence="6">
    <location>
        <begin position="1"/>
        <end position="20"/>
    </location>
</feature>
<evidence type="ECO:0000313" key="7">
    <source>
        <dbReference type="EMBL" id="GLI56203.1"/>
    </source>
</evidence>
<evidence type="ECO:0000256" key="3">
    <source>
        <dbReference type="ARBA" id="ARBA00022729"/>
    </source>
</evidence>
<name>A0A9W6GKV4_9FUSO</name>
<organism evidence="7 8">
    <name type="scientific">Propionigenium maris DSM 9537</name>
    <dbReference type="NCBI Taxonomy" id="1123000"/>
    <lineage>
        <taxon>Bacteria</taxon>
        <taxon>Fusobacteriati</taxon>
        <taxon>Fusobacteriota</taxon>
        <taxon>Fusobacteriia</taxon>
        <taxon>Fusobacteriales</taxon>
        <taxon>Fusobacteriaceae</taxon>
        <taxon>Propionigenium</taxon>
    </lineage>
</organism>
<dbReference type="InterPro" id="IPR010583">
    <property type="entry name" value="MipA"/>
</dbReference>
<feature type="chain" id="PRO_5040929398" evidence="6">
    <location>
        <begin position="21"/>
        <end position="255"/>
    </location>
</feature>
<protein>
    <submittedName>
        <fullName evidence="7">Membrane protein</fullName>
    </submittedName>
</protein>
<evidence type="ECO:0000256" key="5">
    <source>
        <dbReference type="ARBA" id="ARBA00023237"/>
    </source>
</evidence>
<reference evidence="7" key="1">
    <citation type="submission" date="2022-12" db="EMBL/GenBank/DDBJ databases">
        <title>Reference genome sequencing for broad-spectrum identification of bacterial and archaeal isolates by mass spectrometry.</title>
        <authorList>
            <person name="Sekiguchi Y."/>
            <person name="Tourlousse D.M."/>
        </authorList>
    </citation>
    <scope>NUCLEOTIDE SEQUENCE</scope>
    <source>
        <strain evidence="7">10succ1</strain>
    </source>
</reference>
<keyword evidence="8" id="KW-1185">Reference proteome</keyword>
<dbReference type="Pfam" id="PF06629">
    <property type="entry name" value="MipA"/>
    <property type="match status" value="1"/>
</dbReference>
<evidence type="ECO:0000256" key="4">
    <source>
        <dbReference type="ARBA" id="ARBA00023136"/>
    </source>
</evidence>
<comment type="subcellular location">
    <subcellularLocation>
        <location evidence="1">Cell outer membrane</location>
    </subcellularLocation>
</comment>
<keyword evidence="4" id="KW-0472">Membrane</keyword>
<comment type="similarity">
    <text evidence="2">Belongs to the MipA/OmpV family.</text>
</comment>
<evidence type="ECO:0000256" key="1">
    <source>
        <dbReference type="ARBA" id="ARBA00004442"/>
    </source>
</evidence>
<accession>A0A9W6GKV4</accession>
<dbReference type="RefSeq" id="WP_281835181.1">
    <property type="nucleotide sequence ID" value="NZ_BSDY01000007.1"/>
</dbReference>
<comment type="caution">
    <text evidence="7">The sequence shown here is derived from an EMBL/GenBank/DDBJ whole genome shotgun (WGS) entry which is preliminary data.</text>
</comment>
<dbReference type="EMBL" id="BSDY01000007">
    <property type="protein sequence ID" value="GLI56203.1"/>
    <property type="molecule type" value="Genomic_DNA"/>
</dbReference>
<sequence>MNKKILAIGVGALLSAGVYAQDFNATLGLGAAAVTSPYQGVGTVGTPLPFINLTYGDFYLKTGDVNYSLLSIGYNFWKDDTWTLSAYVNPLGGFDVDRSEMDDGYNNLDRREYQFEGGLKAVAKTGWHDMRVQFHGTYGEEGGHLGTAVFRPFEVNDKLTLTPRVSLTYFESDYVDYYFGVSQSEANRNSKIDKKYSPDGAYSAAFDLGASYALRDHITLTGFAGVEKLSSEIDDSPIVEEDVLYRVGVGFAYKF</sequence>
<dbReference type="PANTHER" id="PTHR38776">
    <property type="entry name" value="MLTA-INTERACTING PROTEIN-RELATED"/>
    <property type="match status" value="1"/>
</dbReference>
<gene>
    <name evidence="7" type="ORF">PM10SUCC1_17170</name>
</gene>
<evidence type="ECO:0000313" key="8">
    <source>
        <dbReference type="Proteomes" id="UP001144471"/>
    </source>
</evidence>
<dbReference type="GO" id="GO:0009279">
    <property type="term" value="C:cell outer membrane"/>
    <property type="evidence" value="ECO:0007669"/>
    <property type="project" value="UniProtKB-SubCell"/>
</dbReference>
<proteinExistence type="inferred from homology"/>
<dbReference type="AlphaFoldDB" id="A0A9W6GKV4"/>
<evidence type="ECO:0000256" key="2">
    <source>
        <dbReference type="ARBA" id="ARBA00005722"/>
    </source>
</evidence>
<keyword evidence="5" id="KW-0998">Cell outer membrane</keyword>